<protein>
    <submittedName>
        <fullName evidence="1">Uncharacterized protein</fullName>
    </submittedName>
</protein>
<dbReference type="Proteomes" id="UP001046870">
    <property type="component" value="Chromosome 10"/>
</dbReference>
<dbReference type="AlphaFoldDB" id="A0A9D3T4Q9"/>
<reference evidence="1" key="1">
    <citation type="submission" date="2021-01" db="EMBL/GenBank/DDBJ databases">
        <authorList>
            <person name="Zahm M."/>
            <person name="Roques C."/>
            <person name="Cabau C."/>
            <person name="Klopp C."/>
            <person name="Donnadieu C."/>
            <person name="Jouanno E."/>
            <person name="Lampietro C."/>
            <person name="Louis A."/>
            <person name="Herpin A."/>
            <person name="Echchiki A."/>
            <person name="Berthelot C."/>
            <person name="Parey E."/>
            <person name="Roest-Crollius H."/>
            <person name="Braasch I."/>
            <person name="Postlethwait J."/>
            <person name="Bobe J."/>
            <person name="Montfort J."/>
            <person name="Bouchez O."/>
            <person name="Begum T."/>
            <person name="Mejri S."/>
            <person name="Adams A."/>
            <person name="Chen W.-J."/>
            <person name="Guiguen Y."/>
        </authorList>
    </citation>
    <scope>NUCLEOTIDE SEQUENCE</scope>
    <source>
        <strain evidence="1">YG-15Mar2019-1</strain>
        <tissue evidence="1">Brain</tissue>
    </source>
</reference>
<keyword evidence="2" id="KW-1185">Reference proteome</keyword>
<evidence type="ECO:0000313" key="2">
    <source>
        <dbReference type="Proteomes" id="UP001046870"/>
    </source>
</evidence>
<proteinExistence type="predicted"/>
<evidence type="ECO:0000313" key="1">
    <source>
        <dbReference type="EMBL" id="KAG7469686.1"/>
    </source>
</evidence>
<gene>
    <name evidence="1" type="ORF">MATL_G00131420</name>
</gene>
<comment type="caution">
    <text evidence="1">The sequence shown here is derived from an EMBL/GenBank/DDBJ whole genome shotgun (WGS) entry which is preliminary data.</text>
</comment>
<accession>A0A9D3T4Q9</accession>
<sequence>MQCSVGGWSRRSVLAAATWPIKRNFASPVLQRRRACSDDASLWLVRRCAAPAPPCRSQAPPRCSEAVPMS</sequence>
<dbReference type="EMBL" id="JAFDVH010000010">
    <property type="protein sequence ID" value="KAG7469686.1"/>
    <property type="molecule type" value="Genomic_DNA"/>
</dbReference>
<name>A0A9D3T4Q9_MEGAT</name>
<organism evidence="1 2">
    <name type="scientific">Megalops atlanticus</name>
    <name type="common">Tarpon</name>
    <name type="synonym">Clupea gigantea</name>
    <dbReference type="NCBI Taxonomy" id="7932"/>
    <lineage>
        <taxon>Eukaryota</taxon>
        <taxon>Metazoa</taxon>
        <taxon>Chordata</taxon>
        <taxon>Craniata</taxon>
        <taxon>Vertebrata</taxon>
        <taxon>Euteleostomi</taxon>
        <taxon>Actinopterygii</taxon>
        <taxon>Neopterygii</taxon>
        <taxon>Teleostei</taxon>
        <taxon>Elopiformes</taxon>
        <taxon>Megalopidae</taxon>
        <taxon>Megalops</taxon>
    </lineage>
</organism>